<feature type="domain" description="PAC" evidence="1">
    <location>
        <begin position="78"/>
        <end position="132"/>
    </location>
</feature>
<dbReference type="InterPro" id="IPR000014">
    <property type="entry name" value="PAS"/>
</dbReference>
<organism evidence="2">
    <name type="scientific">Dissulfuribacter thermophilus</name>
    <dbReference type="NCBI Taxonomy" id="1156395"/>
    <lineage>
        <taxon>Bacteria</taxon>
        <taxon>Pseudomonadati</taxon>
        <taxon>Thermodesulfobacteriota</taxon>
        <taxon>Dissulfuribacteria</taxon>
        <taxon>Dissulfuribacterales</taxon>
        <taxon>Dissulfuribacteraceae</taxon>
        <taxon>Dissulfuribacter</taxon>
    </lineage>
</organism>
<dbReference type="CDD" id="cd00130">
    <property type="entry name" value="PAS"/>
    <property type="match status" value="2"/>
</dbReference>
<evidence type="ECO:0000313" key="2">
    <source>
        <dbReference type="EMBL" id="HFC46606.1"/>
    </source>
</evidence>
<sequence>MPTQDSLKRFIQTVAPSLRQLKDPIFIMDTELKIVWANEATYSVLRSDAKELIGNYCFKAIHGQEKPIGPCLAEACITTKEPHFFSANEPKLGGWIDVNVSPVFDEDGNVIGILHIAHNIDQLKYYQRELQYTRDILANIINSTPDLICYKDAQGRIIEANTAYLRNFEISGEDYKGKKNTELALLSKLPKWIFEHCEKLDEEVWRLRRPIHVREQFAPPGRPPRI</sequence>
<proteinExistence type="predicted"/>
<gene>
    <name evidence="2" type="ORF">ENJ63_01855</name>
</gene>
<dbReference type="InterPro" id="IPR035965">
    <property type="entry name" value="PAS-like_dom_sf"/>
</dbReference>
<dbReference type="InterPro" id="IPR013656">
    <property type="entry name" value="PAS_4"/>
</dbReference>
<dbReference type="Pfam" id="PF08448">
    <property type="entry name" value="PAS_4"/>
    <property type="match status" value="2"/>
</dbReference>
<dbReference type="NCBIfam" id="TIGR00229">
    <property type="entry name" value="sensory_box"/>
    <property type="match status" value="1"/>
</dbReference>
<dbReference type="EMBL" id="DRND01000155">
    <property type="protein sequence ID" value="HFC46606.1"/>
    <property type="molecule type" value="Genomic_DNA"/>
</dbReference>
<reference evidence="2" key="1">
    <citation type="journal article" date="2020" name="mSystems">
        <title>Genome- and Community-Level Interaction Insights into Carbon Utilization and Element Cycling Functions of Hydrothermarchaeota in Hydrothermal Sediment.</title>
        <authorList>
            <person name="Zhou Z."/>
            <person name="Liu Y."/>
            <person name="Xu W."/>
            <person name="Pan J."/>
            <person name="Luo Z.H."/>
            <person name="Li M."/>
        </authorList>
    </citation>
    <scope>NUCLEOTIDE SEQUENCE [LARGE SCALE GENOMIC DNA]</scope>
    <source>
        <strain evidence="2">HyVt-503</strain>
    </source>
</reference>
<name>A0A7V2SVL5_9BACT</name>
<dbReference type="AlphaFoldDB" id="A0A7V2SVL5"/>
<dbReference type="SUPFAM" id="SSF55785">
    <property type="entry name" value="PYP-like sensor domain (PAS domain)"/>
    <property type="match status" value="2"/>
</dbReference>
<evidence type="ECO:0000259" key="1">
    <source>
        <dbReference type="PROSITE" id="PS50113"/>
    </source>
</evidence>
<dbReference type="Gene3D" id="3.30.450.20">
    <property type="entry name" value="PAS domain"/>
    <property type="match status" value="2"/>
</dbReference>
<protein>
    <submittedName>
        <fullName evidence="2">PAS domain-containing protein</fullName>
    </submittedName>
</protein>
<comment type="caution">
    <text evidence="2">The sequence shown here is derived from an EMBL/GenBank/DDBJ whole genome shotgun (WGS) entry which is preliminary data.</text>
</comment>
<dbReference type="SMART" id="SM00091">
    <property type="entry name" value="PAS"/>
    <property type="match status" value="2"/>
</dbReference>
<feature type="non-terminal residue" evidence="2">
    <location>
        <position position="226"/>
    </location>
</feature>
<dbReference type="InterPro" id="IPR000700">
    <property type="entry name" value="PAS-assoc_C"/>
</dbReference>
<dbReference type="Proteomes" id="UP000885797">
    <property type="component" value="Unassembled WGS sequence"/>
</dbReference>
<dbReference type="PROSITE" id="PS50113">
    <property type="entry name" value="PAC"/>
    <property type="match status" value="1"/>
</dbReference>
<accession>A0A7V2SVL5</accession>